<sequence>MMKEKEEEEEKGKDGEGRELAKKEGSTNDGAKLSRVVEEDGAGSRFIKPIAVLRTINTAVIAGEQMERCDPANDGDRVPILVSSDEGIKKKSRHYRHQILS</sequence>
<evidence type="ECO:0000256" key="1">
    <source>
        <dbReference type="SAM" id="MobiDB-lite"/>
    </source>
</evidence>
<accession>A0A545UQA3</accession>
<evidence type="ECO:0000313" key="3">
    <source>
        <dbReference type="Proteomes" id="UP000315783"/>
    </source>
</evidence>
<organism evidence="2 3">
    <name type="scientific">Cordyceps javanica</name>
    <dbReference type="NCBI Taxonomy" id="43265"/>
    <lineage>
        <taxon>Eukaryota</taxon>
        <taxon>Fungi</taxon>
        <taxon>Dikarya</taxon>
        <taxon>Ascomycota</taxon>
        <taxon>Pezizomycotina</taxon>
        <taxon>Sordariomycetes</taxon>
        <taxon>Hypocreomycetidae</taxon>
        <taxon>Hypocreales</taxon>
        <taxon>Cordycipitaceae</taxon>
        <taxon>Cordyceps</taxon>
    </lineage>
</organism>
<dbReference type="EMBL" id="SPUK01000018">
    <property type="protein sequence ID" value="TQV91638.1"/>
    <property type="molecule type" value="Genomic_DNA"/>
</dbReference>
<dbReference type="AlphaFoldDB" id="A0A545UQA3"/>
<evidence type="ECO:0000313" key="2">
    <source>
        <dbReference type="EMBL" id="TQV91638.1"/>
    </source>
</evidence>
<feature type="compositionally biased region" description="Basic and acidic residues" evidence="1">
    <location>
        <begin position="1"/>
        <end position="26"/>
    </location>
</feature>
<feature type="region of interest" description="Disordered" evidence="1">
    <location>
        <begin position="1"/>
        <end position="38"/>
    </location>
</feature>
<protein>
    <submittedName>
        <fullName evidence="2">Uncharacterized protein</fullName>
    </submittedName>
</protein>
<gene>
    <name evidence="2" type="ORF">IF1G_09704</name>
</gene>
<comment type="caution">
    <text evidence="2">The sequence shown here is derived from an EMBL/GenBank/DDBJ whole genome shotgun (WGS) entry which is preliminary data.</text>
</comment>
<proteinExistence type="predicted"/>
<reference evidence="2 3" key="1">
    <citation type="journal article" date="2019" name="Appl. Microbiol. Biotechnol.">
        <title>Genome sequence of Isaria javanica and comparative genome analysis insights into family S53 peptidase evolution in fungal entomopathogens.</title>
        <authorList>
            <person name="Lin R."/>
            <person name="Zhang X."/>
            <person name="Xin B."/>
            <person name="Zou M."/>
            <person name="Gao Y."/>
            <person name="Qin F."/>
            <person name="Hu Q."/>
            <person name="Xie B."/>
            <person name="Cheng X."/>
        </authorList>
    </citation>
    <scope>NUCLEOTIDE SEQUENCE [LARGE SCALE GENOMIC DNA]</scope>
    <source>
        <strain evidence="2 3">IJ1G</strain>
    </source>
</reference>
<name>A0A545UQA3_9HYPO</name>
<keyword evidence="3" id="KW-1185">Reference proteome</keyword>
<dbReference type="Proteomes" id="UP000315783">
    <property type="component" value="Unassembled WGS sequence"/>
</dbReference>